<evidence type="ECO:0000313" key="1">
    <source>
        <dbReference type="EMBL" id="MPC65670.1"/>
    </source>
</evidence>
<dbReference type="Proteomes" id="UP000324222">
    <property type="component" value="Unassembled WGS sequence"/>
</dbReference>
<accession>A0A5B7H0J8</accession>
<dbReference type="AlphaFoldDB" id="A0A5B7H0J8"/>
<proteinExistence type="predicted"/>
<comment type="caution">
    <text evidence="1">The sequence shown here is derived from an EMBL/GenBank/DDBJ whole genome shotgun (WGS) entry which is preliminary data.</text>
</comment>
<protein>
    <submittedName>
        <fullName evidence="1">Uncharacterized protein</fullName>
    </submittedName>
</protein>
<evidence type="ECO:0000313" key="2">
    <source>
        <dbReference type="Proteomes" id="UP000324222"/>
    </source>
</evidence>
<keyword evidence="2" id="KW-1185">Reference proteome</keyword>
<name>A0A5B7H0J8_PORTR</name>
<sequence length="68" mass="7627">MVGVNVWVPLVYFLQSNSRAEVAVLSAKRILRGNVRTDGSLNNEKISHTLFQYLNTPLRSTITSHLLS</sequence>
<organism evidence="1 2">
    <name type="scientific">Portunus trituberculatus</name>
    <name type="common">Swimming crab</name>
    <name type="synonym">Neptunus trituberculatus</name>
    <dbReference type="NCBI Taxonomy" id="210409"/>
    <lineage>
        <taxon>Eukaryota</taxon>
        <taxon>Metazoa</taxon>
        <taxon>Ecdysozoa</taxon>
        <taxon>Arthropoda</taxon>
        <taxon>Crustacea</taxon>
        <taxon>Multicrustacea</taxon>
        <taxon>Malacostraca</taxon>
        <taxon>Eumalacostraca</taxon>
        <taxon>Eucarida</taxon>
        <taxon>Decapoda</taxon>
        <taxon>Pleocyemata</taxon>
        <taxon>Brachyura</taxon>
        <taxon>Eubrachyura</taxon>
        <taxon>Portunoidea</taxon>
        <taxon>Portunidae</taxon>
        <taxon>Portuninae</taxon>
        <taxon>Portunus</taxon>
    </lineage>
</organism>
<dbReference type="EMBL" id="VSRR010023673">
    <property type="protein sequence ID" value="MPC65670.1"/>
    <property type="molecule type" value="Genomic_DNA"/>
</dbReference>
<reference evidence="1 2" key="1">
    <citation type="submission" date="2019-05" db="EMBL/GenBank/DDBJ databases">
        <title>Another draft genome of Portunus trituberculatus and its Hox gene families provides insights of decapod evolution.</title>
        <authorList>
            <person name="Jeong J.-H."/>
            <person name="Song I."/>
            <person name="Kim S."/>
            <person name="Choi T."/>
            <person name="Kim D."/>
            <person name="Ryu S."/>
            <person name="Kim W."/>
        </authorList>
    </citation>
    <scope>NUCLEOTIDE SEQUENCE [LARGE SCALE GENOMIC DNA]</scope>
    <source>
        <tissue evidence="1">Muscle</tissue>
    </source>
</reference>
<gene>
    <name evidence="1" type="ORF">E2C01_059808</name>
</gene>